<dbReference type="Pfam" id="PF05119">
    <property type="entry name" value="Terminase_4"/>
    <property type="match status" value="1"/>
</dbReference>
<dbReference type="EMBL" id="CP107716">
    <property type="protein sequence ID" value="UYQ70650.1"/>
    <property type="molecule type" value="Genomic_DNA"/>
</dbReference>
<organism evidence="2 3">
    <name type="scientific">Pelagibacterium flavum</name>
    <dbReference type="NCBI Taxonomy" id="2984530"/>
    <lineage>
        <taxon>Bacteria</taxon>
        <taxon>Pseudomonadati</taxon>
        <taxon>Pseudomonadota</taxon>
        <taxon>Alphaproteobacteria</taxon>
        <taxon>Hyphomicrobiales</taxon>
        <taxon>Devosiaceae</taxon>
        <taxon>Pelagibacterium</taxon>
    </lineage>
</organism>
<dbReference type="InterPro" id="IPR006448">
    <property type="entry name" value="Phage_term_ssu_P27"/>
</dbReference>
<protein>
    <submittedName>
        <fullName evidence="2">Phage terminase small subunit P27 family</fullName>
    </submittedName>
</protein>
<keyword evidence="3" id="KW-1185">Reference proteome</keyword>
<feature type="region of interest" description="Disordered" evidence="1">
    <location>
        <begin position="1"/>
        <end position="33"/>
    </location>
</feature>
<reference evidence="2" key="1">
    <citation type="submission" date="2022-10" db="EMBL/GenBank/DDBJ databases">
        <title>YIM 151497 complete genome.</title>
        <authorList>
            <person name="Chen X."/>
        </authorList>
    </citation>
    <scope>NUCLEOTIDE SEQUENCE</scope>
    <source>
        <strain evidence="2">YIM 151497</strain>
    </source>
</reference>
<proteinExistence type="predicted"/>
<gene>
    <name evidence="2" type="ORF">OF122_11250</name>
</gene>
<accession>A0ABY6IN08</accession>
<sequence>MAHHTRGAKAAPQPVSDPVRKVPAAPKEMSAEAKKEWKRVMPVLVERRVLSGADIAACERYCEATGDIAIARTAIATDGAYVANRLGELKRHPAFATLRESTAEARRWAAELGLTPASRSRVSGEADDDDTAAAMDL</sequence>
<dbReference type="Proteomes" id="UP001163882">
    <property type="component" value="Chromosome"/>
</dbReference>
<feature type="region of interest" description="Disordered" evidence="1">
    <location>
        <begin position="117"/>
        <end position="137"/>
    </location>
</feature>
<dbReference type="NCBIfam" id="TIGR01558">
    <property type="entry name" value="sm_term_P27"/>
    <property type="match status" value="1"/>
</dbReference>
<evidence type="ECO:0000256" key="1">
    <source>
        <dbReference type="SAM" id="MobiDB-lite"/>
    </source>
</evidence>
<evidence type="ECO:0000313" key="3">
    <source>
        <dbReference type="Proteomes" id="UP001163882"/>
    </source>
</evidence>
<evidence type="ECO:0000313" key="2">
    <source>
        <dbReference type="EMBL" id="UYQ70650.1"/>
    </source>
</evidence>
<dbReference type="RefSeq" id="WP_264224339.1">
    <property type="nucleotide sequence ID" value="NZ_CP107716.1"/>
</dbReference>
<name>A0ABY6IN08_9HYPH</name>